<dbReference type="STRING" id="697329.Rumal_1604"/>
<dbReference type="RefSeq" id="WP_013498269.1">
    <property type="nucleotide sequence ID" value="NC_014833.1"/>
</dbReference>
<dbReference type="HOGENOM" id="CLU_025121_1_0_9"/>
<feature type="transmembrane region" description="Helical" evidence="1">
    <location>
        <begin position="230"/>
        <end position="253"/>
    </location>
</feature>
<feature type="transmembrane region" description="Helical" evidence="1">
    <location>
        <begin position="283"/>
        <end position="306"/>
    </location>
</feature>
<sequence length="540" mass="61243">MDDNNPINLTDKTPESVGDTLANSVMSYRDYPSVVKEKTVFTKAEKILALGALGTGYGIVQFALMNTTGFFTTALFLIIISLTIAYLKKTGHSFKTSHKIWSIVMITFSTVFSLTANDMIKTLDLIFLILAGAYLVYGVCAEKDLFGRFTPSEILKSSVTDPLRDSVKEYSALASIFKRKNCGAAMRSVLGGIILAFPLTIVVSVLLVSADQGFENYFVSFFSFLEIFDIMLFSGKLILSFLVAGYLFGLFFYHTRAERMQILDEESCIDSIRKFRIVSNTTVYVAVTPICLLYVLFFISQANYFLAAFMNRLPADLSYAEYARRGFFELFAIELINAGVIFFINFFSKKTGEEKTFTLSFYSVMISVFTLLITATAISKMVLYIRNYGLTQLRVYTTWFMVLTAFSFVYVIIRQFKQNFAFMRASAITFTLMFALLCFSRPDAIIARYNMEYCSEHLTLHDIIEMNDLSSDAAAVITEDRYKDIIDKKYMDDKYASKNYVNKGTTGSEYINNRCEQQLGRSEYNNYNISALKLKGQISK</sequence>
<dbReference type="InterPro" id="IPR025291">
    <property type="entry name" value="DUF4153"/>
</dbReference>
<keyword evidence="1" id="KW-0812">Transmembrane</keyword>
<feature type="transmembrane region" description="Helical" evidence="1">
    <location>
        <begin position="70"/>
        <end position="87"/>
    </location>
</feature>
<feature type="transmembrane region" description="Helical" evidence="1">
    <location>
        <begin position="359"/>
        <end position="383"/>
    </location>
</feature>
<evidence type="ECO:0000313" key="3">
    <source>
        <dbReference type="Proteomes" id="UP000006919"/>
    </source>
</evidence>
<protein>
    <submittedName>
        <fullName evidence="2">Uncharacterized protein</fullName>
    </submittedName>
</protein>
<evidence type="ECO:0000256" key="1">
    <source>
        <dbReference type="SAM" id="Phobius"/>
    </source>
</evidence>
<dbReference type="Proteomes" id="UP000006919">
    <property type="component" value="Chromosome"/>
</dbReference>
<feature type="transmembrane region" description="Helical" evidence="1">
    <location>
        <begin position="188"/>
        <end position="210"/>
    </location>
</feature>
<dbReference type="OrthoDB" id="9767931at2"/>
<accession>E6UHQ5</accession>
<keyword evidence="1" id="KW-0472">Membrane</keyword>
<dbReference type="AlphaFoldDB" id="E6UHQ5"/>
<feature type="transmembrane region" description="Helical" evidence="1">
    <location>
        <begin position="420"/>
        <end position="437"/>
    </location>
</feature>
<feature type="transmembrane region" description="Helical" evidence="1">
    <location>
        <begin position="326"/>
        <end position="347"/>
    </location>
</feature>
<dbReference type="eggNOG" id="COG2205">
    <property type="taxonomic scope" value="Bacteria"/>
</dbReference>
<evidence type="ECO:0000313" key="2">
    <source>
        <dbReference type="EMBL" id="ADU22104.1"/>
    </source>
</evidence>
<reference evidence="2 3" key="1">
    <citation type="journal article" date="2011" name="J. Bacteriol.">
        <title>Complete genome of the cellulolytic ruminal bacterium Ruminococcus albus 7.</title>
        <authorList>
            <person name="Suen G."/>
            <person name="Stevenson D.M."/>
            <person name="Bruce D.C."/>
            <person name="Chertkov O."/>
            <person name="Copeland A."/>
            <person name="Cheng J.F."/>
            <person name="Detter C."/>
            <person name="Detter J.C."/>
            <person name="Goodwin L.A."/>
            <person name="Han C.S."/>
            <person name="Hauser L.J."/>
            <person name="Ivanova N.N."/>
            <person name="Kyrpides N.C."/>
            <person name="Land M.L."/>
            <person name="Lapidus A."/>
            <person name="Lucas S."/>
            <person name="Ovchinnikova G."/>
            <person name="Pitluck S."/>
            <person name="Tapia R."/>
            <person name="Woyke T."/>
            <person name="Boyum J."/>
            <person name="Mead D."/>
            <person name="Weimer P.J."/>
        </authorList>
    </citation>
    <scope>NUCLEOTIDE SEQUENCE [LARGE SCALE GENOMIC DNA]</scope>
    <source>
        <strain evidence="3">ATCC 27210 / DSM 20455 / JCM 14654 / NCDO 2250 / 7</strain>
    </source>
</reference>
<proteinExistence type="predicted"/>
<feature type="transmembrane region" description="Helical" evidence="1">
    <location>
        <begin position="122"/>
        <end position="140"/>
    </location>
</feature>
<organism evidence="2 3">
    <name type="scientific">Ruminococcus albus (strain ATCC 27210 / DSM 20455 / JCM 14654 / NCDO 2250 / 7)</name>
    <dbReference type="NCBI Taxonomy" id="697329"/>
    <lineage>
        <taxon>Bacteria</taxon>
        <taxon>Bacillati</taxon>
        <taxon>Bacillota</taxon>
        <taxon>Clostridia</taxon>
        <taxon>Eubacteriales</taxon>
        <taxon>Oscillospiraceae</taxon>
        <taxon>Ruminococcus</taxon>
    </lineage>
</organism>
<feature type="transmembrane region" description="Helical" evidence="1">
    <location>
        <begin position="99"/>
        <end position="116"/>
    </location>
</feature>
<name>E6UHQ5_RUMA7</name>
<feature type="transmembrane region" description="Helical" evidence="1">
    <location>
        <begin position="47"/>
        <end position="64"/>
    </location>
</feature>
<keyword evidence="1" id="KW-1133">Transmembrane helix</keyword>
<dbReference type="EMBL" id="CP002403">
    <property type="protein sequence ID" value="ADU22104.1"/>
    <property type="molecule type" value="Genomic_DNA"/>
</dbReference>
<feature type="transmembrane region" description="Helical" evidence="1">
    <location>
        <begin position="395"/>
        <end position="413"/>
    </location>
</feature>
<dbReference type="Pfam" id="PF13687">
    <property type="entry name" value="DUF4153"/>
    <property type="match status" value="1"/>
</dbReference>
<gene>
    <name evidence="2" type="ordered locus">Rumal_1604</name>
</gene>
<dbReference type="KEGG" id="ral:Rumal_1604"/>